<feature type="region of interest" description="Disordered" evidence="18">
    <location>
        <begin position="374"/>
        <end position="404"/>
    </location>
</feature>
<evidence type="ECO:0000256" key="17">
    <source>
        <dbReference type="PIRSR" id="PIRSR037350-1"/>
    </source>
</evidence>
<dbReference type="PANTHER" id="PTHR13393">
    <property type="entry name" value="SAM-DEPENDENT METHYLTRANSFERASE"/>
    <property type="match status" value="1"/>
</dbReference>
<dbReference type="InterPro" id="IPR029063">
    <property type="entry name" value="SAM-dependent_MTases_sf"/>
</dbReference>
<dbReference type="GO" id="GO:0051254">
    <property type="term" value="P:positive regulation of RNA metabolic process"/>
    <property type="evidence" value="ECO:0007669"/>
    <property type="project" value="UniProtKB-ARBA"/>
</dbReference>
<accession>A0A6J8BZ58</accession>
<evidence type="ECO:0000313" key="20">
    <source>
        <dbReference type="Proteomes" id="UP000507470"/>
    </source>
</evidence>
<comment type="similarity">
    <text evidence="3">Belongs to the methyltransferase superfamily. METTL16/RlmF family.</text>
</comment>
<feature type="binding site" evidence="17">
    <location>
        <position position="155"/>
    </location>
    <ligand>
        <name>S-adenosyl-L-methionine</name>
        <dbReference type="ChEBI" id="CHEBI:59789"/>
    </ligand>
</feature>
<dbReference type="GO" id="GO:0005737">
    <property type="term" value="C:cytoplasm"/>
    <property type="evidence" value="ECO:0007669"/>
    <property type="project" value="UniProtKB-SubCell"/>
</dbReference>
<comment type="subcellular location">
    <subcellularLocation>
        <location evidence="2">Cytoplasm</location>
    </subcellularLocation>
    <subcellularLocation>
        <location evidence="1">Nucleus</location>
    </subcellularLocation>
</comment>
<evidence type="ECO:0000256" key="14">
    <source>
        <dbReference type="ARBA" id="ARBA00032945"/>
    </source>
</evidence>
<dbReference type="EC" id="2.1.1.346" evidence="5"/>
<keyword evidence="20" id="KW-1185">Reference proteome</keyword>
<dbReference type="FunFam" id="3.40.50.150:FF:000062">
    <property type="entry name" value="U6 small nuclear RNA (adenine-(43)-N(6))-methyltransferase"/>
    <property type="match status" value="1"/>
</dbReference>
<dbReference type="PANTHER" id="PTHR13393:SF0">
    <property type="entry name" value="RNA N6-ADENOSINE-METHYLTRANSFERASE METTL16"/>
    <property type="match status" value="1"/>
</dbReference>
<dbReference type="SUPFAM" id="SSF53335">
    <property type="entry name" value="S-adenosyl-L-methionine-dependent methyltransferases"/>
    <property type="match status" value="1"/>
</dbReference>
<gene>
    <name evidence="19" type="ORF">MCOR_24213</name>
</gene>
<dbReference type="Pfam" id="PF05971">
    <property type="entry name" value="Methyltransf_10"/>
    <property type="match status" value="1"/>
</dbReference>
<evidence type="ECO:0000313" key="19">
    <source>
        <dbReference type="EMBL" id="CAC5388992.1"/>
    </source>
</evidence>
<dbReference type="Proteomes" id="UP000507470">
    <property type="component" value="Unassembled WGS sequence"/>
</dbReference>
<evidence type="ECO:0000256" key="1">
    <source>
        <dbReference type="ARBA" id="ARBA00004123"/>
    </source>
</evidence>
<keyword evidence="11" id="KW-0539">Nucleus</keyword>
<dbReference type="InterPro" id="IPR010286">
    <property type="entry name" value="METTL16/RlmF"/>
</dbReference>
<keyword evidence="6" id="KW-0963">Cytoplasm</keyword>
<evidence type="ECO:0000256" key="4">
    <source>
        <dbReference type="ARBA" id="ARBA00012160"/>
    </source>
</evidence>
<feature type="binding site" evidence="17">
    <location>
        <position position="205"/>
    </location>
    <ligand>
        <name>S-adenosyl-L-methionine</name>
        <dbReference type="ChEBI" id="CHEBI:59789"/>
    </ligand>
</feature>
<dbReference type="GO" id="GO:0043488">
    <property type="term" value="P:regulation of mRNA stability"/>
    <property type="evidence" value="ECO:0007669"/>
    <property type="project" value="UniProtKB-ARBA"/>
</dbReference>
<feature type="compositionally biased region" description="Basic and acidic residues" evidence="18">
    <location>
        <begin position="386"/>
        <end position="395"/>
    </location>
</feature>
<organism evidence="19 20">
    <name type="scientific">Mytilus coruscus</name>
    <name type="common">Sea mussel</name>
    <dbReference type="NCBI Taxonomy" id="42192"/>
    <lineage>
        <taxon>Eukaryota</taxon>
        <taxon>Metazoa</taxon>
        <taxon>Spiralia</taxon>
        <taxon>Lophotrochozoa</taxon>
        <taxon>Mollusca</taxon>
        <taxon>Bivalvia</taxon>
        <taxon>Autobranchia</taxon>
        <taxon>Pteriomorphia</taxon>
        <taxon>Mytilida</taxon>
        <taxon>Mytiloidea</taxon>
        <taxon>Mytilidae</taxon>
        <taxon>Mytilinae</taxon>
        <taxon>Mytilus</taxon>
    </lineage>
</organism>
<feature type="binding site" evidence="17">
    <location>
        <position position="106"/>
    </location>
    <ligand>
        <name>S-adenosyl-L-methionine</name>
        <dbReference type="ChEBI" id="CHEBI:59789"/>
    </ligand>
</feature>
<evidence type="ECO:0000256" key="6">
    <source>
        <dbReference type="ARBA" id="ARBA00022490"/>
    </source>
</evidence>
<evidence type="ECO:0000256" key="11">
    <source>
        <dbReference type="ARBA" id="ARBA00023242"/>
    </source>
</evidence>
<evidence type="ECO:0000256" key="16">
    <source>
        <dbReference type="ARBA" id="ARBA00074041"/>
    </source>
</evidence>
<dbReference type="PIRSF" id="PIRSF037350">
    <property type="entry name" value="Mtase_ZK1128_prd"/>
    <property type="match status" value="1"/>
</dbReference>
<dbReference type="OrthoDB" id="514248at2759"/>
<keyword evidence="10" id="KW-0694">RNA-binding</keyword>
<keyword evidence="7 19" id="KW-0489">Methyltransferase</keyword>
<evidence type="ECO:0000256" key="7">
    <source>
        <dbReference type="ARBA" id="ARBA00022603"/>
    </source>
</evidence>
<dbReference type="EC" id="2.1.1.348" evidence="4"/>
<dbReference type="GO" id="GO:0001734">
    <property type="term" value="F:mRNA m(6)A methyltransferase activity"/>
    <property type="evidence" value="ECO:0007669"/>
    <property type="project" value="UniProtKB-EC"/>
</dbReference>
<dbReference type="GO" id="GO:0005634">
    <property type="term" value="C:nucleus"/>
    <property type="evidence" value="ECO:0007669"/>
    <property type="project" value="UniProtKB-SubCell"/>
</dbReference>
<dbReference type="GO" id="GO:0009896">
    <property type="term" value="P:positive regulation of catabolic process"/>
    <property type="evidence" value="ECO:0007669"/>
    <property type="project" value="UniProtKB-ARBA"/>
</dbReference>
<dbReference type="GO" id="GO:0070475">
    <property type="term" value="P:rRNA base methylation"/>
    <property type="evidence" value="ECO:0007669"/>
    <property type="project" value="TreeGrafter"/>
</dbReference>
<keyword evidence="8 19" id="KW-0808">Transferase</keyword>
<sequence length="611" mass="69451">MRIRKTYGSRFVYNSFLKLFIELTMALNKFMHPRNKYKNKKANFQYLAIKYPEFRKHVYPDVSGKLFLDFKNPDSLRQLSTTLMKEDFGLDVVLPPDRLVPTIPLRLNYILWIEDILKDSSVEGDISGIDVGTGGSCVYPLLSARMNKWRFLATELDDTNFTCAVKNVERNQMTNLIQVQKVEKSVVLLDVLNTSAATFTFCMCNPPFFMDNLEAQGITNTRSDDRPEPHSVCTASPTESVAFGGEVEFVKKMIHESLELKTKVRVYTSMVGKKTSLSPLKEELRKLKILNFSTTEFCQGKTMRWGLGWSFDETIKFPKRQSCFTETEFGIMYTTEGVAYQIKEYLKQLQIKCEDKKSNETKISMVLTAYQNTWSNQRKKRRHPKDKQLQEHSSDTKYMNTNNSNDTTQYAASLIAGETFPVEKNQANLTEIAHKGDISVAGETFPVEKNQANLTEIAQKFDISVAGNTPVKRKRKDSGSSNSLEAKIQKTEANSQISEIREMIQNADGSMDNIDTSMNGNKIKSESIDLEASSSSGVNIKRCETTAENLLPTLSVSNNQSENSSLLKCNLFVKQIEDEMISIEMSWIDGTCRESMNQVLQYFKNKLKVSA</sequence>
<feature type="region of interest" description="Disordered" evidence="18">
    <location>
        <begin position="468"/>
        <end position="493"/>
    </location>
</feature>
<evidence type="ECO:0000256" key="2">
    <source>
        <dbReference type="ARBA" id="ARBA00004496"/>
    </source>
</evidence>
<evidence type="ECO:0000256" key="8">
    <source>
        <dbReference type="ARBA" id="ARBA00022679"/>
    </source>
</evidence>
<protein>
    <recommendedName>
        <fullName evidence="15">RNA N(6)-adenosine-methyltransferase METTL16</fullName>
        <ecNumber evidence="5">2.1.1.346</ecNumber>
        <ecNumber evidence="4">2.1.1.348</ecNumber>
    </recommendedName>
    <alternativeName>
        <fullName evidence="13">Methyltransferase 10 domain-containing protein</fullName>
    </alternativeName>
    <alternativeName>
        <fullName evidence="14">Methyltransferase-like protein 16</fullName>
    </alternativeName>
    <alternativeName>
        <fullName evidence="16">RNA N(6)-adenosine-methyltransferase mettl16</fullName>
    </alternativeName>
    <alternativeName>
        <fullName evidence="12">U6 small nuclear RNA (adenine-(43)-N(6))-methyltransferase</fullName>
    </alternativeName>
</protein>
<evidence type="ECO:0000256" key="15">
    <source>
        <dbReference type="ARBA" id="ARBA00070459"/>
    </source>
</evidence>
<name>A0A6J8BZ58_MYTCO</name>
<evidence type="ECO:0000256" key="18">
    <source>
        <dbReference type="SAM" id="MobiDB-lite"/>
    </source>
</evidence>
<keyword evidence="9 17" id="KW-0949">S-adenosyl-L-methionine</keyword>
<evidence type="ECO:0000256" key="3">
    <source>
        <dbReference type="ARBA" id="ARBA00005878"/>
    </source>
</evidence>
<dbReference type="GO" id="GO:0006397">
    <property type="term" value="P:mRNA processing"/>
    <property type="evidence" value="ECO:0007669"/>
    <property type="project" value="UniProtKB-ARBA"/>
</dbReference>
<evidence type="ECO:0000256" key="9">
    <source>
        <dbReference type="ARBA" id="ARBA00022691"/>
    </source>
</evidence>
<evidence type="ECO:0000256" key="5">
    <source>
        <dbReference type="ARBA" id="ARBA00012166"/>
    </source>
</evidence>
<dbReference type="InterPro" id="IPR017182">
    <property type="entry name" value="METTL16/PsiM"/>
</dbReference>
<evidence type="ECO:0000256" key="10">
    <source>
        <dbReference type="ARBA" id="ARBA00022884"/>
    </source>
</evidence>
<evidence type="ECO:0000256" key="13">
    <source>
        <dbReference type="ARBA" id="ARBA00032914"/>
    </source>
</evidence>
<dbReference type="EMBL" id="CACVKT020004298">
    <property type="protein sequence ID" value="CAC5388992.1"/>
    <property type="molecule type" value="Genomic_DNA"/>
</dbReference>
<feature type="binding site" evidence="17">
    <location>
        <position position="132"/>
    </location>
    <ligand>
        <name>S-adenosyl-L-methionine</name>
        <dbReference type="ChEBI" id="CHEBI:59789"/>
    </ligand>
</feature>
<reference evidence="19 20" key="1">
    <citation type="submission" date="2020-06" db="EMBL/GenBank/DDBJ databases">
        <authorList>
            <person name="Li R."/>
            <person name="Bekaert M."/>
        </authorList>
    </citation>
    <scope>NUCLEOTIDE SEQUENCE [LARGE SCALE GENOMIC DNA]</scope>
    <source>
        <strain evidence="20">wild</strain>
    </source>
</reference>
<dbReference type="AlphaFoldDB" id="A0A6J8BZ58"/>
<proteinExistence type="inferred from homology"/>
<dbReference type="GO" id="GO:0120048">
    <property type="term" value="F:U6 snRNA (adenine-(43)-N(6))-methyltransferase activity"/>
    <property type="evidence" value="ECO:0007669"/>
    <property type="project" value="UniProtKB-EC"/>
</dbReference>
<dbReference type="GO" id="GO:0003723">
    <property type="term" value="F:RNA binding"/>
    <property type="evidence" value="ECO:0007669"/>
    <property type="project" value="UniProtKB-KW"/>
</dbReference>
<evidence type="ECO:0000256" key="12">
    <source>
        <dbReference type="ARBA" id="ARBA00031450"/>
    </source>
</evidence>
<dbReference type="Gene3D" id="3.40.50.150">
    <property type="entry name" value="Vaccinia Virus protein VP39"/>
    <property type="match status" value="1"/>
</dbReference>